<evidence type="ECO:0000313" key="2">
    <source>
        <dbReference type="Proteomes" id="UP000298061"/>
    </source>
</evidence>
<sequence>MQPFHSSSSYQYQQETQQQPYSLLDEMLTLGCISFTFAPQYAEHYLRYLLKTEPRSLMSYMVSSASGWAGSYSIWQTALRTFRPNAQSSEGHPLLLIDYKADLRRGSIVPQSLWTPHSRTDQRQYVQSASLSLPIFFVHENGAVGLSVADAAAGRCQSLRGAGLPADMRDKASTHIRINWPGCVEWKRQFQTKDETQQRNPITLERLVRHVGRSIDYFIQQREVDPKHPNPHWRIGHGGITRDNITVLGVCHVSSGSWMPILQVFPAVFDLQMPVPFET</sequence>
<comment type="caution">
    <text evidence="1">The sequence shown here is derived from an EMBL/GenBank/DDBJ whole genome shotgun (WGS) entry which is preliminary data.</text>
</comment>
<dbReference type="OrthoDB" id="3269405at2759"/>
<gene>
    <name evidence="1" type="ORF">EWM64_g8708</name>
</gene>
<dbReference type="Proteomes" id="UP000298061">
    <property type="component" value="Unassembled WGS sequence"/>
</dbReference>
<dbReference type="STRING" id="135208.A0A4Y9ZL06"/>
<dbReference type="EMBL" id="SFCI01001634">
    <property type="protein sequence ID" value="TFY75305.1"/>
    <property type="molecule type" value="Genomic_DNA"/>
</dbReference>
<keyword evidence="2" id="KW-1185">Reference proteome</keyword>
<dbReference type="AlphaFoldDB" id="A0A4Y9ZL06"/>
<organism evidence="1 2">
    <name type="scientific">Hericium alpestre</name>
    <dbReference type="NCBI Taxonomy" id="135208"/>
    <lineage>
        <taxon>Eukaryota</taxon>
        <taxon>Fungi</taxon>
        <taxon>Dikarya</taxon>
        <taxon>Basidiomycota</taxon>
        <taxon>Agaricomycotina</taxon>
        <taxon>Agaricomycetes</taxon>
        <taxon>Russulales</taxon>
        <taxon>Hericiaceae</taxon>
        <taxon>Hericium</taxon>
    </lineage>
</organism>
<proteinExistence type="predicted"/>
<accession>A0A4Y9ZL06</accession>
<reference evidence="1 2" key="1">
    <citation type="submission" date="2019-02" db="EMBL/GenBank/DDBJ databases">
        <title>Genome sequencing of the rare red list fungi Hericium alpestre (H. flagellum).</title>
        <authorList>
            <person name="Buettner E."/>
            <person name="Kellner H."/>
        </authorList>
    </citation>
    <scope>NUCLEOTIDE SEQUENCE [LARGE SCALE GENOMIC DNA]</scope>
    <source>
        <strain evidence="1 2">DSM 108284</strain>
    </source>
</reference>
<protein>
    <submittedName>
        <fullName evidence="1">Uncharacterized protein</fullName>
    </submittedName>
</protein>
<name>A0A4Y9ZL06_9AGAM</name>
<evidence type="ECO:0000313" key="1">
    <source>
        <dbReference type="EMBL" id="TFY75305.1"/>
    </source>
</evidence>